<dbReference type="VEuPathDB" id="VectorBase:GAUT007362"/>
<evidence type="ECO:0000313" key="3">
    <source>
        <dbReference type="Proteomes" id="UP000078200"/>
    </source>
</evidence>
<keyword evidence="1" id="KW-1133">Transmembrane helix</keyword>
<proteinExistence type="predicted"/>
<accession>A0A1A9UK25</accession>
<evidence type="ECO:0000256" key="1">
    <source>
        <dbReference type="SAM" id="Phobius"/>
    </source>
</evidence>
<dbReference type="AlphaFoldDB" id="A0A1A9UK25"/>
<keyword evidence="1" id="KW-0472">Membrane</keyword>
<keyword evidence="3" id="KW-1185">Reference proteome</keyword>
<evidence type="ECO:0000313" key="2">
    <source>
        <dbReference type="EnsemblMetazoa" id="GAUT007362-PA"/>
    </source>
</evidence>
<dbReference type="Proteomes" id="UP000078200">
    <property type="component" value="Unassembled WGS sequence"/>
</dbReference>
<sequence length="138" mass="16046">MNISSLNGFNIVIIIFNGITNGVVYHNSIYNEAITPALRQSIQRDLPKEAKFFDDFDHFNQSSHTIVIIENKNDCYVQFKRPHEAVIEMEFYLTKFDFLLSGMFLFLCVFNLNTTSSSQRNERSLQPLCLYYKLSVSI</sequence>
<protein>
    <submittedName>
        <fullName evidence="2">Uncharacterized protein</fullName>
    </submittedName>
</protein>
<reference evidence="2" key="1">
    <citation type="submission" date="2020-05" db="UniProtKB">
        <authorList>
            <consortium name="EnsemblMetazoa"/>
        </authorList>
    </citation>
    <scope>IDENTIFICATION</scope>
    <source>
        <strain evidence="2">TTRI</strain>
    </source>
</reference>
<keyword evidence="1" id="KW-0812">Transmembrane</keyword>
<name>A0A1A9UK25_GLOAU</name>
<dbReference type="EnsemblMetazoa" id="GAUT007362-RA">
    <property type="protein sequence ID" value="GAUT007362-PA"/>
    <property type="gene ID" value="GAUT007362"/>
</dbReference>
<organism evidence="2 3">
    <name type="scientific">Glossina austeni</name>
    <name type="common">Savannah tsetse fly</name>
    <dbReference type="NCBI Taxonomy" id="7395"/>
    <lineage>
        <taxon>Eukaryota</taxon>
        <taxon>Metazoa</taxon>
        <taxon>Ecdysozoa</taxon>
        <taxon>Arthropoda</taxon>
        <taxon>Hexapoda</taxon>
        <taxon>Insecta</taxon>
        <taxon>Pterygota</taxon>
        <taxon>Neoptera</taxon>
        <taxon>Endopterygota</taxon>
        <taxon>Diptera</taxon>
        <taxon>Brachycera</taxon>
        <taxon>Muscomorpha</taxon>
        <taxon>Hippoboscoidea</taxon>
        <taxon>Glossinidae</taxon>
        <taxon>Glossina</taxon>
    </lineage>
</organism>
<feature type="transmembrane region" description="Helical" evidence="1">
    <location>
        <begin position="98"/>
        <end position="114"/>
    </location>
</feature>